<dbReference type="InterPro" id="IPR003594">
    <property type="entry name" value="HATPase_dom"/>
</dbReference>
<dbReference type="InterPro" id="IPR002545">
    <property type="entry name" value="CheW-lke_dom"/>
</dbReference>
<dbReference type="Pfam" id="PF02895">
    <property type="entry name" value="H-kinase_dim"/>
    <property type="match status" value="1"/>
</dbReference>
<dbReference type="FunFam" id="3.30.565.10:FF:000016">
    <property type="entry name" value="Chemotaxis protein CheA, putative"/>
    <property type="match status" value="1"/>
</dbReference>
<feature type="domain" description="Histidine kinase" evidence="9">
    <location>
        <begin position="259"/>
        <end position="467"/>
    </location>
</feature>
<dbReference type="GO" id="GO:0000155">
    <property type="term" value="F:phosphorelay sensor kinase activity"/>
    <property type="evidence" value="ECO:0007669"/>
    <property type="project" value="InterPro"/>
</dbReference>
<dbReference type="InterPro" id="IPR005467">
    <property type="entry name" value="His_kinase_dom"/>
</dbReference>
<dbReference type="InterPro" id="IPR004105">
    <property type="entry name" value="CheA-like_dim"/>
</dbReference>
<evidence type="ECO:0000256" key="6">
    <source>
        <dbReference type="ARBA" id="ARBA00022777"/>
    </source>
</evidence>
<evidence type="ECO:0000256" key="1">
    <source>
        <dbReference type="ARBA" id="ARBA00000085"/>
    </source>
</evidence>
<dbReference type="Gene3D" id="1.10.287.560">
    <property type="entry name" value="Histidine kinase CheA-like, homodimeric domain"/>
    <property type="match status" value="1"/>
</dbReference>
<comment type="caution">
    <text evidence="12">The sequence shown here is derived from an EMBL/GenBank/DDBJ whole genome shotgun (WGS) entry which is preliminary data.</text>
</comment>
<dbReference type="Pfam" id="PF01584">
    <property type="entry name" value="CheW"/>
    <property type="match status" value="1"/>
</dbReference>
<feature type="domain" description="CheW-like" evidence="10">
    <location>
        <begin position="469"/>
        <end position="605"/>
    </location>
</feature>
<dbReference type="CDD" id="cd00088">
    <property type="entry name" value="HPT"/>
    <property type="match status" value="1"/>
</dbReference>
<dbReference type="PRINTS" id="PR00344">
    <property type="entry name" value="BCTRLSENSOR"/>
</dbReference>
<evidence type="ECO:0000313" key="13">
    <source>
        <dbReference type="Proteomes" id="UP000294813"/>
    </source>
</evidence>
<dbReference type="Pfam" id="PF02518">
    <property type="entry name" value="HATPase_c"/>
    <property type="match status" value="1"/>
</dbReference>
<evidence type="ECO:0000256" key="7">
    <source>
        <dbReference type="ARBA" id="ARBA00023012"/>
    </source>
</evidence>
<dbReference type="InterPro" id="IPR008207">
    <property type="entry name" value="Sig_transdc_His_kin_Hpt_dom"/>
</dbReference>
<dbReference type="SUPFAM" id="SSF50341">
    <property type="entry name" value="CheW-like"/>
    <property type="match status" value="1"/>
</dbReference>
<dbReference type="InterPro" id="IPR037006">
    <property type="entry name" value="CheA-like_homodim_sf"/>
</dbReference>
<dbReference type="GO" id="GO:0005737">
    <property type="term" value="C:cytoplasm"/>
    <property type="evidence" value="ECO:0007669"/>
    <property type="project" value="InterPro"/>
</dbReference>
<dbReference type="Gene3D" id="3.30.565.10">
    <property type="entry name" value="Histidine kinase-like ATPase, C-terminal domain"/>
    <property type="match status" value="1"/>
</dbReference>
<dbReference type="PROSITE" id="PS50894">
    <property type="entry name" value="HPT"/>
    <property type="match status" value="1"/>
</dbReference>
<dbReference type="PROSITE" id="PS50109">
    <property type="entry name" value="HIS_KIN"/>
    <property type="match status" value="1"/>
</dbReference>
<reference evidence="12 13" key="1">
    <citation type="submission" date="2019-03" db="EMBL/GenBank/DDBJ databases">
        <title>Genomic Encyclopedia of Type Strains, Phase IV (KMG-IV): sequencing the most valuable type-strain genomes for metagenomic binning, comparative biology and taxonomic classification.</title>
        <authorList>
            <person name="Goeker M."/>
        </authorList>
    </citation>
    <scope>NUCLEOTIDE SEQUENCE [LARGE SCALE GENOMIC DNA]</scope>
    <source>
        <strain evidence="12 13">DSM 11170</strain>
    </source>
</reference>
<accession>A0A4V2SX66</accession>
<dbReference type="InterPro" id="IPR036890">
    <property type="entry name" value="HATPase_C_sf"/>
</dbReference>
<keyword evidence="13" id="KW-1185">Reference proteome</keyword>
<dbReference type="PROSITE" id="PS50851">
    <property type="entry name" value="CHEW"/>
    <property type="match status" value="1"/>
</dbReference>
<evidence type="ECO:0000259" key="11">
    <source>
        <dbReference type="PROSITE" id="PS50894"/>
    </source>
</evidence>
<protein>
    <recommendedName>
        <fullName evidence="2">histidine kinase</fullName>
        <ecNumber evidence="2">2.7.13.3</ecNumber>
    </recommendedName>
</protein>
<evidence type="ECO:0000259" key="10">
    <source>
        <dbReference type="PROSITE" id="PS50851"/>
    </source>
</evidence>
<dbReference type="InterPro" id="IPR036097">
    <property type="entry name" value="HisK_dim/P_sf"/>
</dbReference>
<keyword evidence="3" id="KW-0145">Chemotaxis</keyword>
<keyword evidence="7" id="KW-0902">Two-component regulatory system</keyword>
<dbReference type="SMART" id="SM00073">
    <property type="entry name" value="HPT"/>
    <property type="match status" value="1"/>
</dbReference>
<evidence type="ECO:0000256" key="4">
    <source>
        <dbReference type="ARBA" id="ARBA00022553"/>
    </source>
</evidence>
<evidence type="ECO:0000256" key="2">
    <source>
        <dbReference type="ARBA" id="ARBA00012438"/>
    </source>
</evidence>
<dbReference type="Gene3D" id="2.30.30.40">
    <property type="entry name" value="SH3 Domains"/>
    <property type="match status" value="1"/>
</dbReference>
<dbReference type="SUPFAM" id="SSF55874">
    <property type="entry name" value="ATPase domain of HSP90 chaperone/DNA topoisomerase II/histidine kinase"/>
    <property type="match status" value="1"/>
</dbReference>
<dbReference type="InterPro" id="IPR036641">
    <property type="entry name" value="HPT_dom_sf"/>
</dbReference>
<dbReference type="GO" id="GO:0005524">
    <property type="term" value="F:ATP binding"/>
    <property type="evidence" value="ECO:0007669"/>
    <property type="project" value="UniProtKB-KW"/>
</dbReference>
<evidence type="ECO:0000313" key="12">
    <source>
        <dbReference type="EMBL" id="TCP64726.1"/>
    </source>
</evidence>
<organism evidence="12 13">
    <name type="scientific">Heliophilum fasciatum</name>
    <dbReference type="NCBI Taxonomy" id="35700"/>
    <lineage>
        <taxon>Bacteria</taxon>
        <taxon>Bacillati</taxon>
        <taxon>Bacillota</taxon>
        <taxon>Clostridia</taxon>
        <taxon>Eubacteriales</taxon>
        <taxon>Heliobacteriaceae</taxon>
        <taxon>Heliophilum</taxon>
    </lineage>
</organism>
<dbReference type="SMART" id="SM00260">
    <property type="entry name" value="CheW"/>
    <property type="match status" value="1"/>
</dbReference>
<comment type="catalytic activity">
    <reaction evidence="1">
        <text>ATP + protein L-histidine = ADP + protein N-phospho-L-histidine.</text>
        <dbReference type="EC" id="2.7.13.3"/>
    </reaction>
</comment>
<keyword evidence="4 8" id="KW-0597">Phosphoprotein</keyword>
<dbReference type="InterPro" id="IPR051315">
    <property type="entry name" value="Bact_Chemotaxis_CheA"/>
</dbReference>
<dbReference type="EC" id="2.7.13.3" evidence="2"/>
<dbReference type="Pfam" id="PF01627">
    <property type="entry name" value="Hpt"/>
    <property type="match status" value="1"/>
</dbReference>
<dbReference type="PANTHER" id="PTHR43395:SF1">
    <property type="entry name" value="CHEMOTAXIS PROTEIN CHEA"/>
    <property type="match status" value="1"/>
</dbReference>
<evidence type="ECO:0000256" key="8">
    <source>
        <dbReference type="PROSITE-ProRule" id="PRU00110"/>
    </source>
</evidence>
<proteinExistence type="predicted"/>
<dbReference type="RefSeq" id="WP_165876348.1">
    <property type="nucleotide sequence ID" value="NZ_JAOQNU010000008.1"/>
</dbReference>
<name>A0A4V2SX66_9FIRM</name>
<dbReference type="Gene3D" id="1.20.120.160">
    <property type="entry name" value="HPT domain"/>
    <property type="match status" value="1"/>
</dbReference>
<evidence type="ECO:0000256" key="5">
    <source>
        <dbReference type="ARBA" id="ARBA00022679"/>
    </source>
</evidence>
<dbReference type="GO" id="GO:0006935">
    <property type="term" value="P:chemotaxis"/>
    <property type="evidence" value="ECO:0007669"/>
    <property type="project" value="UniProtKB-KW"/>
</dbReference>
<dbReference type="PANTHER" id="PTHR43395">
    <property type="entry name" value="SENSOR HISTIDINE KINASE CHEA"/>
    <property type="match status" value="1"/>
</dbReference>
<dbReference type="AlphaFoldDB" id="A0A4V2SX66"/>
<feature type="domain" description="HPt" evidence="11">
    <location>
        <begin position="13"/>
        <end position="117"/>
    </location>
</feature>
<dbReference type="SUPFAM" id="SSF47384">
    <property type="entry name" value="Homodimeric domain of signal transducing histidine kinase"/>
    <property type="match status" value="1"/>
</dbReference>
<evidence type="ECO:0000259" key="9">
    <source>
        <dbReference type="PROSITE" id="PS50109"/>
    </source>
</evidence>
<dbReference type="InterPro" id="IPR036061">
    <property type="entry name" value="CheW-like_dom_sf"/>
</dbReference>
<feature type="modified residue" description="Phosphohistidine" evidence="8">
    <location>
        <position position="60"/>
    </location>
</feature>
<dbReference type="Proteomes" id="UP000294813">
    <property type="component" value="Unassembled WGS sequence"/>
</dbReference>
<keyword evidence="6 12" id="KW-0418">Kinase</keyword>
<dbReference type="SUPFAM" id="SSF47226">
    <property type="entry name" value="Histidine-containing phosphotransfer domain, HPT domain"/>
    <property type="match status" value="1"/>
</dbReference>
<dbReference type="EMBL" id="SLXT01000008">
    <property type="protein sequence ID" value="TCP64726.1"/>
    <property type="molecule type" value="Genomic_DNA"/>
</dbReference>
<evidence type="ECO:0000256" key="3">
    <source>
        <dbReference type="ARBA" id="ARBA00022500"/>
    </source>
</evidence>
<sequence length="607" mass="67419">MDKERQYADMVVDQEILDQCMDVFYTEAKEQLQVITDGLLAIEAGDRGQERINEMLRIAHSLKGTSATLGMPVVAELIHRIEDILSPFRDEANRISGHDIDKIFAALDLVQSILFHGVVLDEAAVKRILGPRQAEKKAAESAPDGSAFDPLEARIEKLLYVKPVHPRASIEANEANAAQRAKPATEPEAPMTDVLLREPLGSGVHEILESKGTDLIRVEAARLDGMMNWVGELITAQARSRQIQQALQELYGRNGPGHELLEVVEHLRRISQQLQGELLKMRMVPIGMIFSRFSRTVRDIAKRSGKKIRWVVEGEKTEIDKSVADQLADPLLHILRNACSHGIESPEERMEAGKPTEGTVTMSARQKGNRIVIQVADDGRGIDVQKVLDQAQKMGWFHPDQQLTQTEIFSLIFLPGLSTAETVTDISGRGIGMDVVKQKINQLQGSITVRSQKGEGTTVTLQLPLTLSILRGLIVRVEEEHFVIPLDDIHESIQLRPSEITTFSTGEMFSWRGRILTLRRLQEVLDVPRSANKPPAKKRNVVLVHSAERYVGLEVDQLVGQQEIVVKPVQASWMKLDYFSGATVLGDGKVALIMNIAAVINPVGKTK</sequence>
<keyword evidence="5" id="KW-0808">Transferase</keyword>
<dbReference type="SMART" id="SM00387">
    <property type="entry name" value="HATPase_c"/>
    <property type="match status" value="1"/>
</dbReference>
<dbReference type="InterPro" id="IPR004358">
    <property type="entry name" value="Sig_transdc_His_kin-like_C"/>
</dbReference>
<gene>
    <name evidence="12" type="ORF">EDD73_10879</name>
</gene>
<dbReference type="CDD" id="cd16916">
    <property type="entry name" value="HATPase_CheA-like"/>
    <property type="match status" value="1"/>
</dbReference>
<dbReference type="SMART" id="SM01231">
    <property type="entry name" value="H-kinase_dim"/>
    <property type="match status" value="1"/>
</dbReference>